<dbReference type="KEGG" id="fox:FOXG_09611"/>
<dbReference type="Pfam" id="PF00300">
    <property type="entry name" value="His_Phos_1"/>
    <property type="match status" value="1"/>
</dbReference>
<dbReference type="EMBL" id="DS231707">
    <property type="protein sequence ID" value="KNB08912.1"/>
    <property type="molecule type" value="Genomic_DNA"/>
</dbReference>
<sequence>MHPGSLLSPLLSSVPMSDSKCSYKFTFEPGWFVDYPVVSHSCPGSKLTTQPNLGLPDVREWTRLTEHVERLNHQDNSDVIHKILLVARHGHGVHNDVMEEVGSEEWKNHWSKLPGDATRTWLDAELVEKGVEQATDLGKMYAEGIRHAGFPVPDTIYTSPLARGLKTTSLIFKEIIVGQGIEFRPIVKEYLRERLTNHTCDKRRTRQWIQASYPDYELESGFAEEDVLWHADQSESNEAHIARTQELLEDVWRHDSGSCIALTTHSFTISTILEVIGAPEFRMGEGAMVALLVKGEKFNAK</sequence>
<proteinExistence type="predicted"/>
<dbReference type="InterPro" id="IPR050275">
    <property type="entry name" value="PGM_Phosphatase"/>
</dbReference>
<dbReference type="SUPFAM" id="SSF53254">
    <property type="entry name" value="Phosphoglycerate mutase-like"/>
    <property type="match status" value="1"/>
</dbReference>
<accession>A0A0J9WPE9</accession>
<reference evidence="1" key="1">
    <citation type="submission" date="2007-04" db="EMBL/GenBank/DDBJ databases">
        <authorList>
            <consortium name="The Broad Institute Genome Sequencing Platform"/>
            <person name="Birren B."/>
            <person name="Lander E."/>
            <person name="Galagan J."/>
            <person name="Nusbaum C."/>
            <person name="Devon K."/>
            <person name="Ma L.-J."/>
            <person name="Jaffe D."/>
            <person name="Butler J."/>
            <person name="Alvarez P."/>
            <person name="Gnerre S."/>
            <person name="Grabherr M."/>
            <person name="Kleber M."/>
            <person name="Mauceli E."/>
            <person name="Brockman W."/>
            <person name="MacCallum I.A."/>
            <person name="Young S."/>
            <person name="LaButti K."/>
            <person name="DeCaprio D."/>
            <person name="Crawford M."/>
            <person name="Koehrsen M."/>
            <person name="Engels R."/>
            <person name="Montgomery P."/>
            <person name="Pearson M."/>
            <person name="Howarth C."/>
            <person name="Larson L."/>
            <person name="White J."/>
            <person name="O'Leary S."/>
            <person name="Kodira C."/>
            <person name="Zeng Q."/>
            <person name="Yandava C."/>
            <person name="Alvarado L."/>
            <person name="Kistler C."/>
            <person name="Shim W.-B."/>
            <person name="Kang S."/>
            <person name="Woloshuk C."/>
        </authorList>
    </citation>
    <scope>NUCLEOTIDE SEQUENCE</scope>
    <source>
        <strain evidence="1">4287</strain>
    </source>
</reference>
<dbReference type="Gene3D" id="3.40.50.1240">
    <property type="entry name" value="Phosphoglycerate mutase-like"/>
    <property type="match status" value="1"/>
</dbReference>
<reference evidence="1" key="2">
    <citation type="journal article" date="2010" name="Nature">
        <title>Comparative genomics reveals mobile pathogenicity chromosomes in Fusarium.</title>
        <authorList>
            <person name="Ma L.J."/>
            <person name="van der Does H.C."/>
            <person name="Borkovich K.A."/>
            <person name="Coleman J.J."/>
            <person name="Daboussi M.J."/>
            <person name="Di Pietro A."/>
            <person name="Dufresne M."/>
            <person name="Freitag M."/>
            <person name="Grabherr M."/>
            <person name="Henrissat B."/>
            <person name="Houterman P.M."/>
            <person name="Kang S."/>
            <person name="Shim W.B."/>
            <person name="Woloshuk C."/>
            <person name="Xie X."/>
            <person name="Xu J.R."/>
            <person name="Antoniw J."/>
            <person name="Baker S.E."/>
            <person name="Bluhm B.H."/>
            <person name="Breakspear A."/>
            <person name="Brown D.W."/>
            <person name="Butchko R.A."/>
            <person name="Chapman S."/>
            <person name="Coulson R."/>
            <person name="Coutinho P.M."/>
            <person name="Danchin E.G."/>
            <person name="Diener A."/>
            <person name="Gale L.R."/>
            <person name="Gardiner D.M."/>
            <person name="Goff S."/>
            <person name="Hammond-Kosack K.E."/>
            <person name="Hilburn K."/>
            <person name="Hua-Van A."/>
            <person name="Jonkers W."/>
            <person name="Kazan K."/>
            <person name="Kodira C.D."/>
            <person name="Koehrsen M."/>
            <person name="Kumar L."/>
            <person name="Lee Y.H."/>
            <person name="Li L."/>
            <person name="Manners J.M."/>
            <person name="Miranda-Saavedra D."/>
            <person name="Mukherjee M."/>
            <person name="Park G."/>
            <person name="Park J."/>
            <person name="Park S.Y."/>
            <person name="Proctor R.H."/>
            <person name="Regev A."/>
            <person name="Ruiz-Roldan M.C."/>
            <person name="Sain D."/>
            <person name="Sakthikumar S."/>
            <person name="Sykes S."/>
            <person name="Schwartz D.C."/>
            <person name="Turgeon B.G."/>
            <person name="Wapinski I."/>
            <person name="Yoder O."/>
            <person name="Young S."/>
            <person name="Zeng Q."/>
            <person name="Zhou S."/>
            <person name="Galagan J."/>
            <person name="Cuomo C.A."/>
            <person name="Kistler H.C."/>
            <person name="Rep M."/>
        </authorList>
    </citation>
    <scope>NUCLEOTIDE SEQUENCE [LARGE SCALE GENOMIC DNA]</scope>
    <source>
        <strain evidence="1">4287</strain>
    </source>
</reference>
<evidence type="ECO:0000313" key="2">
    <source>
        <dbReference type="Proteomes" id="UP000009097"/>
    </source>
</evidence>
<name>A0A0J9WPE9_FUSO4</name>
<dbReference type="PANTHER" id="PTHR48100">
    <property type="entry name" value="BROAD-SPECIFICITY PHOSPHATASE YOR283W-RELATED"/>
    <property type="match status" value="1"/>
</dbReference>
<dbReference type="PANTHER" id="PTHR48100:SF1">
    <property type="entry name" value="HISTIDINE PHOSPHATASE FAMILY PROTEIN-RELATED"/>
    <property type="match status" value="1"/>
</dbReference>
<dbReference type="GeneID" id="28951154"/>
<evidence type="ECO:0000313" key="1">
    <source>
        <dbReference type="EMBL" id="KNB08912.1"/>
    </source>
</evidence>
<dbReference type="InterPro" id="IPR013078">
    <property type="entry name" value="His_Pase_superF_clade-1"/>
</dbReference>
<dbReference type="CDD" id="cd07067">
    <property type="entry name" value="HP_PGM_like"/>
    <property type="match status" value="1"/>
</dbReference>
<dbReference type="VEuPathDB" id="FungiDB:FOXG_09611"/>
<dbReference type="GO" id="GO:0005737">
    <property type="term" value="C:cytoplasm"/>
    <property type="evidence" value="ECO:0007669"/>
    <property type="project" value="TreeGrafter"/>
</dbReference>
<dbReference type="InterPro" id="IPR029033">
    <property type="entry name" value="His_PPase_superfam"/>
</dbReference>
<dbReference type="OrthoDB" id="496981at2759"/>
<dbReference type="RefSeq" id="XP_018246957.1">
    <property type="nucleotide sequence ID" value="XM_018388822.1"/>
</dbReference>
<gene>
    <name evidence="1" type="ORF">FOXG_09611</name>
</gene>
<dbReference type="Proteomes" id="UP000009097">
    <property type="component" value="Unassembled WGS sequence"/>
</dbReference>
<protein>
    <recommendedName>
        <fullName evidence="3">Phosphoglycerate mutase</fullName>
    </recommendedName>
</protein>
<dbReference type="GO" id="GO:0016791">
    <property type="term" value="F:phosphatase activity"/>
    <property type="evidence" value="ECO:0007669"/>
    <property type="project" value="TreeGrafter"/>
</dbReference>
<dbReference type="AlphaFoldDB" id="A0A0J9WPE9"/>
<evidence type="ECO:0008006" key="3">
    <source>
        <dbReference type="Google" id="ProtNLM"/>
    </source>
</evidence>
<organism evidence="1 2">
    <name type="scientific">Fusarium oxysporum f. sp. lycopersici (strain 4287 / CBS 123668 / FGSC 9935 / NRRL 34936)</name>
    <name type="common">Fusarium vascular wilt of tomato</name>
    <dbReference type="NCBI Taxonomy" id="426428"/>
    <lineage>
        <taxon>Eukaryota</taxon>
        <taxon>Fungi</taxon>
        <taxon>Dikarya</taxon>
        <taxon>Ascomycota</taxon>
        <taxon>Pezizomycotina</taxon>
        <taxon>Sordariomycetes</taxon>
        <taxon>Hypocreomycetidae</taxon>
        <taxon>Hypocreales</taxon>
        <taxon>Nectriaceae</taxon>
        <taxon>Fusarium</taxon>
        <taxon>Fusarium oxysporum species complex</taxon>
    </lineage>
</organism>